<evidence type="ECO:0000259" key="6">
    <source>
        <dbReference type="Pfam" id="PF00496"/>
    </source>
</evidence>
<evidence type="ECO:0000313" key="7">
    <source>
        <dbReference type="EMBL" id="AEK63003.1"/>
    </source>
</evidence>
<evidence type="ECO:0000256" key="5">
    <source>
        <dbReference type="SAM" id="SignalP"/>
    </source>
</evidence>
<dbReference type="InterPro" id="IPR039424">
    <property type="entry name" value="SBP_5"/>
</dbReference>
<organism evidence="7 8">
    <name type="scientific">Collimonas fungivorans (strain Ter331)</name>
    <dbReference type="NCBI Taxonomy" id="1005048"/>
    <lineage>
        <taxon>Bacteria</taxon>
        <taxon>Pseudomonadati</taxon>
        <taxon>Pseudomonadota</taxon>
        <taxon>Betaproteobacteria</taxon>
        <taxon>Burkholderiales</taxon>
        <taxon>Oxalobacteraceae</taxon>
        <taxon>Collimonas</taxon>
    </lineage>
</organism>
<gene>
    <name evidence="7" type="primary">hbpA3</name>
    <name evidence="7" type="ordered locus">CFU_3178</name>
</gene>
<evidence type="ECO:0000256" key="3">
    <source>
        <dbReference type="ARBA" id="ARBA00022448"/>
    </source>
</evidence>
<dbReference type="SUPFAM" id="SSF53850">
    <property type="entry name" value="Periplasmic binding protein-like II"/>
    <property type="match status" value="1"/>
</dbReference>
<dbReference type="Gene3D" id="3.40.190.10">
    <property type="entry name" value="Periplasmic binding protein-like II"/>
    <property type="match status" value="1"/>
</dbReference>
<dbReference type="PANTHER" id="PTHR30290">
    <property type="entry name" value="PERIPLASMIC BINDING COMPONENT OF ABC TRANSPORTER"/>
    <property type="match status" value="1"/>
</dbReference>
<reference evidence="7 8" key="2">
    <citation type="journal article" date="2006" name="J. Microbiol. Methods">
        <title>Genomic flank-sequencing of plasposon insertion sites for rapid identification of functional genes.</title>
        <authorList>
            <person name="Leveau J.H."/>
            <person name="Gerards S."/>
            <person name="Fritsche K."/>
            <person name="Zondag G."/>
            <person name="van Veen J.A."/>
        </authorList>
    </citation>
    <scope>NUCLEOTIDE SEQUENCE [LARGE SCALE GENOMIC DNA]</scope>
    <source>
        <strain evidence="7 8">Ter331</strain>
    </source>
</reference>
<dbReference type="GO" id="GO:0015833">
    <property type="term" value="P:peptide transport"/>
    <property type="evidence" value="ECO:0007669"/>
    <property type="project" value="TreeGrafter"/>
</dbReference>
<name>G0AA69_COLFT</name>
<accession>G0AA69</accession>
<feature type="signal peptide" evidence="5">
    <location>
        <begin position="1"/>
        <end position="25"/>
    </location>
</feature>
<proteinExistence type="inferred from homology"/>
<feature type="chain" id="PRO_5003396550" evidence="5">
    <location>
        <begin position="26"/>
        <end position="599"/>
    </location>
</feature>
<dbReference type="EMBL" id="CP002745">
    <property type="protein sequence ID" value="AEK63003.1"/>
    <property type="molecule type" value="Genomic_DNA"/>
</dbReference>
<evidence type="ECO:0000256" key="4">
    <source>
        <dbReference type="ARBA" id="ARBA00022729"/>
    </source>
</evidence>
<comment type="subcellular location">
    <subcellularLocation>
        <location evidence="1">Cell envelope</location>
    </subcellularLocation>
</comment>
<keyword evidence="8" id="KW-1185">Reference proteome</keyword>
<dbReference type="GO" id="GO:0030288">
    <property type="term" value="C:outer membrane-bounded periplasmic space"/>
    <property type="evidence" value="ECO:0007669"/>
    <property type="project" value="UniProtKB-ARBA"/>
</dbReference>
<dbReference type="Pfam" id="PF00496">
    <property type="entry name" value="SBP_bac_5"/>
    <property type="match status" value="1"/>
</dbReference>
<keyword evidence="4 5" id="KW-0732">Signal</keyword>
<feature type="domain" description="Solute-binding protein family 5" evidence="6">
    <location>
        <begin position="80"/>
        <end position="515"/>
    </location>
</feature>
<sequence length="599" mass="67599">MNSLWLRGILVACLACALPMKASVAAPTSPADPEKVLRYVFVAPETGFDPAITRDLYSALVVQSVFETLFTYDYLARPAKLIPLTAEALPEVSADGKTYTIRLKKGIYFADDPAFNGKKRELTMADYVYSYKRLFDPRLASPHSWLLEGKVVGLDEVAEQARKTNHFDYDAKVAGFELLDRYTLRIHLKQSDFNLGMILAHEPTSAIAREVVDKYHDAQGQVMANPVGTGPYKLTNWVRGARMTLTANPDFRGSVWDFQPSSDPGDQEIVAKLKGKRMPQIGRIEISVMVEDQSRLLAFEGDEVDITELMGPLAPQAMIGGKLKPEFVKRGVQLSRIVDPEISYYYWNMKDPVLGGLSKEKIALRRAIAMAHNVQEEIKVVWNDEAIALQYPIPPGIVGYDPDYKSSLQFDPAAANALLDKFGYKIGSDGWRTLPDGKPLQVRYSARADSNGQQQSEMWKKTYDLIHIKMVGDLKTFPDLLKAEKECQLQSRTAPWIADYPDGDNFMQLFYGPNIGQNNNGCSKIPEYDVLYAETQKLPAGPERDLLYHKMARILEVYAPARIGYARYRNMIAQPRVIGYKKHPILHTEWMYFDIDKTK</sequence>
<reference evidence="7 8" key="5">
    <citation type="journal article" date="2011" name="ISME J.">
        <title>Dual transcriptional profiling of a bacterial/fungal confrontation: Collimonas fungivorans versus Aspergillus niger.</title>
        <authorList>
            <person name="Mela F."/>
            <person name="Fritsche K."/>
            <person name="de Boer W."/>
            <person name="van Veen J.A."/>
            <person name="de Graaff L.H."/>
            <person name="van den Berg M."/>
            <person name="Leveau J.H."/>
        </authorList>
    </citation>
    <scope>NUCLEOTIDE SEQUENCE [LARGE SCALE GENOMIC DNA]</scope>
    <source>
        <strain evidence="7 8">Ter331</strain>
    </source>
</reference>
<evidence type="ECO:0000256" key="1">
    <source>
        <dbReference type="ARBA" id="ARBA00004196"/>
    </source>
</evidence>
<dbReference type="Proteomes" id="UP000008392">
    <property type="component" value="Chromosome"/>
</dbReference>
<reference evidence="8" key="6">
    <citation type="submission" date="2011-05" db="EMBL/GenBank/DDBJ databases">
        <title>Complete sequence of Collimonas fungivorans Ter331.</title>
        <authorList>
            <person name="Leveau J.H."/>
        </authorList>
    </citation>
    <scope>NUCLEOTIDE SEQUENCE [LARGE SCALE GENOMIC DNA]</scope>
    <source>
        <strain evidence="8">Ter331</strain>
    </source>
</reference>
<dbReference type="InterPro" id="IPR000914">
    <property type="entry name" value="SBP_5_dom"/>
</dbReference>
<dbReference type="STRING" id="1005048.CFU_3178"/>
<dbReference type="HOGENOM" id="CLU_017028_6_0_4"/>
<comment type="similarity">
    <text evidence="2">Belongs to the bacterial solute-binding protein 5 family.</text>
</comment>
<dbReference type="Gene3D" id="3.90.76.10">
    <property type="entry name" value="Dipeptide-binding Protein, Domain 1"/>
    <property type="match status" value="1"/>
</dbReference>
<reference evidence="7 8" key="3">
    <citation type="journal article" date="2008" name="FEMS Microbiol. Ecol.">
        <title>Identification and characterization of genes underlying chitinolysis in Collimonas fungivorans Ter331.</title>
        <authorList>
            <person name="Fritsche K."/>
            <person name="de Boer W."/>
            <person name="Gerards S."/>
            <person name="van den Berg M."/>
            <person name="van Veen J.A."/>
            <person name="Leveau J.H."/>
        </authorList>
    </citation>
    <scope>NUCLEOTIDE SEQUENCE [LARGE SCALE GENOMIC DNA]</scope>
    <source>
        <strain evidence="7 8">Ter331</strain>
    </source>
</reference>
<reference evidence="7 8" key="1">
    <citation type="journal article" date="2004" name="Environ. Microbiol.">
        <title>Phylogeny-function analysis of (meta)genomic libraries: screening for expression of ribosomal RNA genes by large-insert library fluorescent in situ hybridization (LIL-FISH).</title>
        <authorList>
            <person name="Leveau J.H."/>
            <person name="Gerards S."/>
            <person name="de Boer W."/>
            <person name="van Veen J.A."/>
        </authorList>
    </citation>
    <scope>NUCLEOTIDE SEQUENCE [LARGE SCALE GENOMIC DNA]</scope>
    <source>
        <strain evidence="7 8">Ter331</strain>
    </source>
</reference>
<dbReference type="Gene3D" id="3.10.105.10">
    <property type="entry name" value="Dipeptide-binding Protein, Domain 3"/>
    <property type="match status" value="1"/>
</dbReference>
<dbReference type="PANTHER" id="PTHR30290:SF10">
    <property type="entry name" value="PERIPLASMIC OLIGOPEPTIDE-BINDING PROTEIN-RELATED"/>
    <property type="match status" value="1"/>
</dbReference>
<dbReference type="eggNOG" id="COG4166">
    <property type="taxonomic scope" value="Bacteria"/>
</dbReference>
<dbReference type="CDD" id="cd08505">
    <property type="entry name" value="PBP2_NikA_DppA_OppA_like_18"/>
    <property type="match status" value="1"/>
</dbReference>
<dbReference type="InterPro" id="IPR030678">
    <property type="entry name" value="Peptide/Ni-bd"/>
</dbReference>
<dbReference type="PIRSF" id="PIRSF002741">
    <property type="entry name" value="MppA"/>
    <property type="match status" value="1"/>
</dbReference>
<protein>
    <submittedName>
        <fullName evidence="7">Heme-binding protein A</fullName>
    </submittedName>
</protein>
<dbReference type="GO" id="GO:0043190">
    <property type="term" value="C:ATP-binding cassette (ABC) transporter complex"/>
    <property type="evidence" value="ECO:0007669"/>
    <property type="project" value="InterPro"/>
</dbReference>
<dbReference type="GO" id="GO:1904680">
    <property type="term" value="F:peptide transmembrane transporter activity"/>
    <property type="evidence" value="ECO:0007669"/>
    <property type="project" value="TreeGrafter"/>
</dbReference>
<dbReference type="AlphaFoldDB" id="G0AA69"/>
<evidence type="ECO:0000256" key="2">
    <source>
        <dbReference type="ARBA" id="ARBA00005695"/>
    </source>
</evidence>
<evidence type="ECO:0000313" key="8">
    <source>
        <dbReference type="Proteomes" id="UP000008392"/>
    </source>
</evidence>
<dbReference type="RefSeq" id="WP_014007156.1">
    <property type="nucleotide sequence ID" value="NC_015856.1"/>
</dbReference>
<keyword evidence="3" id="KW-0813">Transport</keyword>
<dbReference type="KEGG" id="cfu:CFU_3178"/>
<reference evidence="7 8" key="4">
    <citation type="journal article" date="2010" name="Environ. Microbiol.">
        <title>The bacterial genus Collimonas: mycophagy, weathering and other adaptive solutions to life in oligotrophic soil environments.</title>
        <authorList>
            <person name="Leveau J.H."/>
            <person name="Uroz S."/>
            <person name="de Boer W."/>
        </authorList>
    </citation>
    <scope>NUCLEOTIDE SEQUENCE [LARGE SCALE GENOMIC DNA]</scope>
    <source>
        <strain evidence="7 8">Ter331</strain>
    </source>
</reference>